<comment type="similarity">
    <text evidence="1">Belongs to the phosphatidylethanolamine-binding protein family.</text>
</comment>
<dbReference type="Pfam" id="PF01161">
    <property type="entry name" value="PBP"/>
    <property type="match status" value="1"/>
</dbReference>
<protein>
    <recommendedName>
        <fullName evidence="4">Phosphatidylethanolamine-binding protein</fullName>
    </recommendedName>
</protein>
<dbReference type="GO" id="GO:0046578">
    <property type="term" value="P:regulation of Ras protein signal transduction"/>
    <property type="evidence" value="ECO:0007669"/>
    <property type="project" value="TreeGrafter"/>
</dbReference>
<dbReference type="STRING" id="930991.A0A0D0ECE4"/>
<dbReference type="Proteomes" id="UP000054538">
    <property type="component" value="Unassembled WGS sequence"/>
</dbReference>
<keyword evidence="3" id="KW-1185">Reference proteome</keyword>
<accession>A0A0D0ECE4</accession>
<dbReference type="EMBL" id="KN824866">
    <property type="protein sequence ID" value="KIK99225.1"/>
    <property type="molecule type" value="Genomic_DNA"/>
</dbReference>
<dbReference type="InterPro" id="IPR008914">
    <property type="entry name" value="PEBP"/>
</dbReference>
<proteinExistence type="inferred from homology"/>
<evidence type="ECO:0008006" key="4">
    <source>
        <dbReference type="Google" id="ProtNLM"/>
    </source>
</evidence>
<name>A0A0D0ECE4_9AGAM</name>
<dbReference type="InterPro" id="IPR001858">
    <property type="entry name" value="Phosphatidylethanolamine-bd_CS"/>
</dbReference>
<evidence type="ECO:0000256" key="1">
    <source>
        <dbReference type="ARBA" id="ARBA00007091"/>
    </source>
</evidence>
<organism evidence="2 3">
    <name type="scientific">Paxillus rubicundulus Ve08.2h10</name>
    <dbReference type="NCBI Taxonomy" id="930991"/>
    <lineage>
        <taxon>Eukaryota</taxon>
        <taxon>Fungi</taxon>
        <taxon>Dikarya</taxon>
        <taxon>Basidiomycota</taxon>
        <taxon>Agaricomycotina</taxon>
        <taxon>Agaricomycetes</taxon>
        <taxon>Agaricomycetidae</taxon>
        <taxon>Boletales</taxon>
        <taxon>Paxilineae</taxon>
        <taxon>Paxillaceae</taxon>
        <taxon>Paxillus</taxon>
    </lineage>
</organism>
<dbReference type="PANTHER" id="PTHR11362">
    <property type="entry name" value="PHOSPHATIDYLETHANOLAMINE-BINDING PROTEIN"/>
    <property type="match status" value="1"/>
</dbReference>
<dbReference type="InterPro" id="IPR035810">
    <property type="entry name" value="PEBP_euk"/>
</dbReference>
<dbReference type="AlphaFoldDB" id="A0A0D0ECE4"/>
<evidence type="ECO:0000313" key="2">
    <source>
        <dbReference type="EMBL" id="KIK99225.1"/>
    </source>
</evidence>
<dbReference type="Gene3D" id="3.90.280.10">
    <property type="entry name" value="PEBP-like"/>
    <property type="match status" value="1"/>
</dbReference>
<evidence type="ECO:0000313" key="3">
    <source>
        <dbReference type="Proteomes" id="UP000054538"/>
    </source>
</evidence>
<dbReference type="GO" id="GO:0030162">
    <property type="term" value="P:regulation of proteolysis"/>
    <property type="evidence" value="ECO:0007669"/>
    <property type="project" value="TreeGrafter"/>
</dbReference>
<dbReference type="InterPro" id="IPR036610">
    <property type="entry name" value="PEBP-like_sf"/>
</dbReference>
<reference evidence="2 3" key="1">
    <citation type="submission" date="2014-04" db="EMBL/GenBank/DDBJ databases">
        <authorList>
            <consortium name="DOE Joint Genome Institute"/>
            <person name="Kuo A."/>
            <person name="Kohler A."/>
            <person name="Jargeat P."/>
            <person name="Nagy L.G."/>
            <person name="Floudas D."/>
            <person name="Copeland A."/>
            <person name="Barry K.W."/>
            <person name="Cichocki N."/>
            <person name="Veneault-Fourrey C."/>
            <person name="LaButti K."/>
            <person name="Lindquist E.A."/>
            <person name="Lipzen A."/>
            <person name="Lundell T."/>
            <person name="Morin E."/>
            <person name="Murat C."/>
            <person name="Sun H."/>
            <person name="Tunlid A."/>
            <person name="Henrissat B."/>
            <person name="Grigoriev I.V."/>
            <person name="Hibbett D.S."/>
            <person name="Martin F."/>
            <person name="Nordberg H.P."/>
            <person name="Cantor M.N."/>
            <person name="Hua S.X."/>
        </authorList>
    </citation>
    <scope>NUCLEOTIDE SEQUENCE [LARGE SCALE GENOMIC DNA]</scope>
    <source>
        <strain evidence="2 3">Ve08.2h10</strain>
    </source>
</reference>
<dbReference type="GO" id="GO:0005543">
    <property type="term" value="F:phospholipid binding"/>
    <property type="evidence" value="ECO:0007669"/>
    <property type="project" value="TreeGrafter"/>
</dbReference>
<dbReference type="SUPFAM" id="SSF49777">
    <property type="entry name" value="PEBP-like"/>
    <property type="match status" value="1"/>
</dbReference>
<dbReference type="CDD" id="cd00866">
    <property type="entry name" value="PEBP_euk"/>
    <property type="match status" value="1"/>
</dbReference>
<reference evidence="3" key="2">
    <citation type="submission" date="2015-01" db="EMBL/GenBank/DDBJ databases">
        <title>Evolutionary Origins and Diversification of the Mycorrhizal Mutualists.</title>
        <authorList>
            <consortium name="DOE Joint Genome Institute"/>
            <consortium name="Mycorrhizal Genomics Consortium"/>
            <person name="Kohler A."/>
            <person name="Kuo A."/>
            <person name="Nagy L.G."/>
            <person name="Floudas D."/>
            <person name="Copeland A."/>
            <person name="Barry K.W."/>
            <person name="Cichocki N."/>
            <person name="Veneault-Fourrey C."/>
            <person name="LaButti K."/>
            <person name="Lindquist E.A."/>
            <person name="Lipzen A."/>
            <person name="Lundell T."/>
            <person name="Morin E."/>
            <person name="Murat C."/>
            <person name="Riley R."/>
            <person name="Ohm R."/>
            <person name="Sun H."/>
            <person name="Tunlid A."/>
            <person name="Henrissat B."/>
            <person name="Grigoriev I.V."/>
            <person name="Hibbett D.S."/>
            <person name="Martin F."/>
        </authorList>
    </citation>
    <scope>NUCLEOTIDE SEQUENCE [LARGE SCALE GENOMIC DNA]</scope>
    <source>
        <strain evidence="3">Ve08.2h10</strain>
    </source>
</reference>
<dbReference type="HOGENOM" id="CLU_043994_3_1_1"/>
<gene>
    <name evidence="2" type="ORF">PAXRUDRAFT_30656</name>
</gene>
<dbReference type="InParanoid" id="A0A0D0ECE4"/>
<dbReference type="OrthoDB" id="2506647at2759"/>
<sequence length="202" mass="22256">MPLLDPFNAVTVAVRQAGIIPDVIPDKSPFTPQALLVVKWPIGKEATLGNTLTTIDTADEPTVSFTPMQSFAAASDIGYTLVMTDPDAPSRETPKMGQWRHWVVTGLQAPALTALDTGDLRARFSRSATTTYQPPAPPRGTGPHRYVFLLYQEPRPDFVIPSDAQEHKNGPKDRAKWNATKFAEEYGLNLVGVNYFFVRGEE</sequence>
<dbReference type="GO" id="GO:0030414">
    <property type="term" value="F:peptidase inhibitor activity"/>
    <property type="evidence" value="ECO:0007669"/>
    <property type="project" value="TreeGrafter"/>
</dbReference>
<dbReference type="PROSITE" id="PS01220">
    <property type="entry name" value="PBP"/>
    <property type="match status" value="1"/>
</dbReference>
<dbReference type="PANTHER" id="PTHR11362:SF148">
    <property type="entry name" value="CARBOXYPEPTIDASE Y INHIBITOR"/>
    <property type="match status" value="1"/>
</dbReference>